<comment type="caution">
    <text evidence="1">The sequence shown here is derived from an EMBL/GenBank/DDBJ whole genome shotgun (WGS) entry which is preliminary data.</text>
</comment>
<organism evidence="1 2">
    <name type="scientific">Pseudolycoriella hygida</name>
    <dbReference type="NCBI Taxonomy" id="35572"/>
    <lineage>
        <taxon>Eukaryota</taxon>
        <taxon>Metazoa</taxon>
        <taxon>Ecdysozoa</taxon>
        <taxon>Arthropoda</taxon>
        <taxon>Hexapoda</taxon>
        <taxon>Insecta</taxon>
        <taxon>Pterygota</taxon>
        <taxon>Neoptera</taxon>
        <taxon>Endopterygota</taxon>
        <taxon>Diptera</taxon>
        <taxon>Nematocera</taxon>
        <taxon>Sciaroidea</taxon>
        <taxon>Sciaridae</taxon>
        <taxon>Pseudolycoriella</taxon>
    </lineage>
</organism>
<name>A0A9Q0MV26_9DIPT</name>
<protein>
    <submittedName>
        <fullName evidence="1">Uncharacterized protein</fullName>
    </submittedName>
</protein>
<reference evidence="1" key="1">
    <citation type="submission" date="2022-07" db="EMBL/GenBank/DDBJ databases">
        <authorList>
            <person name="Trinca V."/>
            <person name="Uliana J.V.C."/>
            <person name="Torres T.T."/>
            <person name="Ward R.J."/>
            <person name="Monesi N."/>
        </authorList>
    </citation>
    <scope>NUCLEOTIDE SEQUENCE</scope>
    <source>
        <strain evidence="1">HSMRA1968</strain>
        <tissue evidence="1">Whole embryos</tissue>
    </source>
</reference>
<proteinExistence type="predicted"/>
<dbReference type="AlphaFoldDB" id="A0A9Q0MV26"/>
<keyword evidence="2" id="KW-1185">Reference proteome</keyword>
<dbReference type="Proteomes" id="UP001151699">
    <property type="component" value="Chromosome X"/>
</dbReference>
<accession>A0A9Q0MV26</accession>
<dbReference type="EMBL" id="WJQU01000003">
    <property type="protein sequence ID" value="KAJ6637715.1"/>
    <property type="molecule type" value="Genomic_DNA"/>
</dbReference>
<evidence type="ECO:0000313" key="1">
    <source>
        <dbReference type="EMBL" id="KAJ6637715.1"/>
    </source>
</evidence>
<sequence>MFKTNFYYRYDDLLSTCSFGFDNRKTIPGKHNIHFSLSFIYEQNKEMITDGAMPKLFLYQNSLTFFLNKS</sequence>
<evidence type="ECO:0000313" key="2">
    <source>
        <dbReference type="Proteomes" id="UP001151699"/>
    </source>
</evidence>
<gene>
    <name evidence="1" type="ORF">Bhyg_10446</name>
</gene>